<dbReference type="Proteomes" id="UP001499854">
    <property type="component" value="Unassembled WGS sequence"/>
</dbReference>
<reference evidence="4" key="1">
    <citation type="journal article" date="2019" name="Int. J. Syst. Evol. Microbiol.">
        <title>The Global Catalogue of Microorganisms (GCM) 10K type strain sequencing project: providing services to taxonomists for standard genome sequencing and annotation.</title>
        <authorList>
            <consortium name="The Broad Institute Genomics Platform"/>
            <consortium name="The Broad Institute Genome Sequencing Center for Infectious Disease"/>
            <person name="Wu L."/>
            <person name="Ma J."/>
        </authorList>
    </citation>
    <scope>NUCLEOTIDE SEQUENCE [LARGE SCALE GENOMIC DNA]</scope>
    <source>
        <strain evidence="4">JCM 16013</strain>
    </source>
</reference>
<organism evidence="3 4">
    <name type="scientific">Catenulispora subtropica</name>
    <dbReference type="NCBI Taxonomy" id="450798"/>
    <lineage>
        <taxon>Bacteria</taxon>
        <taxon>Bacillati</taxon>
        <taxon>Actinomycetota</taxon>
        <taxon>Actinomycetes</taxon>
        <taxon>Catenulisporales</taxon>
        <taxon>Catenulisporaceae</taxon>
        <taxon>Catenulispora</taxon>
    </lineage>
</organism>
<evidence type="ECO:0000313" key="4">
    <source>
        <dbReference type="Proteomes" id="UP001499854"/>
    </source>
</evidence>
<feature type="chain" id="PRO_5045863921" evidence="2">
    <location>
        <begin position="34"/>
        <end position="68"/>
    </location>
</feature>
<name>A0ABP5ENM9_9ACTN</name>
<accession>A0ABP5ENM9</accession>
<sequence length="68" mass="6754">MNAISRRTTGRRGMGFAAVLAVVALGTSGPVQQALTSGAHGTATVRADGFGWQGSATGSADGDGFGWE</sequence>
<comment type="caution">
    <text evidence="3">The sequence shown here is derived from an EMBL/GenBank/DDBJ whole genome shotgun (WGS) entry which is preliminary data.</text>
</comment>
<feature type="signal peptide" evidence="2">
    <location>
        <begin position="1"/>
        <end position="33"/>
    </location>
</feature>
<feature type="region of interest" description="Disordered" evidence="1">
    <location>
        <begin position="48"/>
        <end position="68"/>
    </location>
</feature>
<dbReference type="EMBL" id="BAAAQM010000076">
    <property type="protein sequence ID" value="GAA2003003.1"/>
    <property type="molecule type" value="Genomic_DNA"/>
</dbReference>
<evidence type="ECO:0000256" key="2">
    <source>
        <dbReference type="SAM" id="SignalP"/>
    </source>
</evidence>
<keyword evidence="2" id="KW-0732">Signal</keyword>
<evidence type="ECO:0000313" key="3">
    <source>
        <dbReference type="EMBL" id="GAA2003003.1"/>
    </source>
</evidence>
<keyword evidence="4" id="KW-1185">Reference proteome</keyword>
<gene>
    <name evidence="3" type="ORF">GCM10009838_81300</name>
</gene>
<proteinExistence type="predicted"/>
<evidence type="ECO:0000256" key="1">
    <source>
        <dbReference type="SAM" id="MobiDB-lite"/>
    </source>
</evidence>
<dbReference type="RefSeq" id="WP_344662557.1">
    <property type="nucleotide sequence ID" value="NZ_BAAAQM010000076.1"/>
</dbReference>
<protein>
    <submittedName>
        <fullName evidence="3">Uncharacterized protein</fullName>
    </submittedName>
</protein>